<evidence type="ECO:0000313" key="1">
    <source>
        <dbReference type="EMBL" id="KAF9886947.1"/>
    </source>
</evidence>
<evidence type="ECO:0000313" key="2">
    <source>
        <dbReference type="Proteomes" id="UP001194746"/>
    </source>
</evidence>
<protein>
    <submittedName>
        <fullName evidence="1">Uncharacterized protein</fullName>
    </submittedName>
</protein>
<keyword evidence="2" id="KW-1185">Reference proteome</keyword>
<proteinExistence type="predicted"/>
<dbReference type="Proteomes" id="UP001194746">
    <property type="component" value="Unassembled WGS sequence"/>
</dbReference>
<sequence>MSIAIINTGNWWYTASLETKMYPQRSPTHRRIAPTAEAGPDVRNNQIKADKQELAVTIGSEAVQLRHQIGVKSALGVQWQDYADVLPWIEVRPGTSGRSECRLGDLH</sequence>
<reference evidence="1" key="2">
    <citation type="submission" date="2020-02" db="EMBL/GenBank/DDBJ databases">
        <authorList>
            <person name="Gilchrist C.L.M."/>
            <person name="Chooi Y.-H."/>
        </authorList>
    </citation>
    <scope>NUCLEOTIDE SEQUENCE</scope>
    <source>
        <strain evidence="1">MST-FP2251</strain>
    </source>
</reference>
<accession>A0AAD4GRU8</accession>
<name>A0AAD4GRU8_ASPNN</name>
<organism evidence="1 2">
    <name type="scientific">Aspergillus nanangensis</name>
    <dbReference type="NCBI Taxonomy" id="2582783"/>
    <lineage>
        <taxon>Eukaryota</taxon>
        <taxon>Fungi</taxon>
        <taxon>Dikarya</taxon>
        <taxon>Ascomycota</taxon>
        <taxon>Pezizomycotina</taxon>
        <taxon>Eurotiomycetes</taxon>
        <taxon>Eurotiomycetidae</taxon>
        <taxon>Eurotiales</taxon>
        <taxon>Aspergillaceae</taxon>
        <taxon>Aspergillus</taxon>
        <taxon>Aspergillus subgen. Circumdati</taxon>
    </lineage>
</organism>
<gene>
    <name evidence="1" type="ORF">FE257_010688</name>
</gene>
<dbReference type="AlphaFoldDB" id="A0AAD4GRU8"/>
<dbReference type="EMBL" id="VCAU01000069">
    <property type="protein sequence ID" value="KAF9886947.1"/>
    <property type="molecule type" value="Genomic_DNA"/>
</dbReference>
<reference evidence="1" key="1">
    <citation type="journal article" date="2019" name="Beilstein J. Org. Chem.">
        <title>Nanangenines: drimane sesquiterpenoids as the dominant metabolite cohort of a novel Australian fungus, Aspergillus nanangensis.</title>
        <authorList>
            <person name="Lacey H.J."/>
            <person name="Gilchrist C.L.M."/>
            <person name="Crombie A."/>
            <person name="Kalaitzis J.A."/>
            <person name="Vuong D."/>
            <person name="Rutledge P.J."/>
            <person name="Turner P."/>
            <person name="Pitt J.I."/>
            <person name="Lacey E."/>
            <person name="Chooi Y.H."/>
            <person name="Piggott A.M."/>
        </authorList>
    </citation>
    <scope>NUCLEOTIDE SEQUENCE</scope>
    <source>
        <strain evidence="1">MST-FP2251</strain>
    </source>
</reference>
<comment type="caution">
    <text evidence="1">The sequence shown here is derived from an EMBL/GenBank/DDBJ whole genome shotgun (WGS) entry which is preliminary data.</text>
</comment>